<dbReference type="SFLD" id="SFLDG01067">
    <property type="entry name" value="SPASM/twitch_domain_containing"/>
    <property type="match status" value="1"/>
</dbReference>
<dbReference type="Gene3D" id="3.20.20.70">
    <property type="entry name" value="Aldolase class I"/>
    <property type="match status" value="1"/>
</dbReference>
<comment type="caution">
    <text evidence="8">The sequence shown here is derived from an EMBL/GenBank/DDBJ whole genome shotgun (WGS) entry which is preliminary data.</text>
</comment>
<name>A0A841PD43_9HYPH</name>
<evidence type="ECO:0000256" key="6">
    <source>
        <dbReference type="SAM" id="MobiDB-lite"/>
    </source>
</evidence>
<evidence type="ECO:0000256" key="1">
    <source>
        <dbReference type="ARBA" id="ARBA00001966"/>
    </source>
</evidence>
<protein>
    <submittedName>
        <fullName evidence="8">MoaA/NifB/PqqE/SkfB family radical SAM enzyme</fullName>
    </submittedName>
</protein>
<dbReference type="AlphaFoldDB" id="A0A841PD43"/>
<dbReference type="SUPFAM" id="SSF102114">
    <property type="entry name" value="Radical SAM enzymes"/>
    <property type="match status" value="1"/>
</dbReference>
<dbReference type="InterPro" id="IPR013785">
    <property type="entry name" value="Aldolase_TIM"/>
</dbReference>
<dbReference type="InterPro" id="IPR007197">
    <property type="entry name" value="rSAM"/>
</dbReference>
<dbReference type="PANTHER" id="PTHR11228:SF34">
    <property type="entry name" value="TUNGSTEN-CONTAINING ALDEHYDE FERREDOXIN OXIDOREDUCTASE COFACTOR MODIFYING PROTEIN"/>
    <property type="match status" value="1"/>
</dbReference>
<sequence>MNATGTDVQRPLELGIMFTHRCPIACRHCGILSGPDNFDSMAMELAERCITEAALLDPRPATIVFTGGEPMMYPQHLERLLGVANQLGFATRVITNGFWGRNQATGRRLLYRLQLAGLDSLNFSADKFHLEFLPAEVFRRAIEIAWEAGFPVIVNTVLNMPGDPVALFSRLYGIPTEKIRLFDEDEFIRQVATDTVPPELTQMVNLSFGRLVGLGRAAEYPEEHYRSDLAAYTYTPCQEVVHRPVIYPDGSFQACCCAGGKIASFTVGNVRERSLADLFDEMRTRTHFRFINQFGPRALHEAIAEMSPERSSDPDGYASICDVCVAATKGLCAKDVDARLDHWLLKRFLEKDEISAASGPRRPEPAERDEEGVIAAGFFDTGRRLAGSPEDMKISTGSLENVI</sequence>
<evidence type="ECO:0000256" key="2">
    <source>
        <dbReference type="ARBA" id="ARBA00022691"/>
    </source>
</evidence>
<dbReference type="InterPro" id="IPR050377">
    <property type="entry name" value="Radical_SAM_PqqE_MftC-like"/>
</dbReference>
<evidence type="ECO:0000259" key="7">
    <source>
        <dbReference type="Pfam" id="PF04055"/>
    </source>
</evidence>
<evidence type="ECO:0000313" key="8">
    <source>
        <dbReference type="EMBL" id="MBB6408770.1"/>
    </source>
</evidence>
<dbReference type="InterPro" id="IPR058240">
    <property type="entry name" value="rSAM_sf"/>
</dbReference>
<proteinExistence type="predicted"/>
<evidence type="ECO:0000313" key="9">
    <source>
        <dbReference type="Proteomes" id="UP000556329"/>
    </source>
</evidence>
<dbReference type="GO" id="GO:0003824">
    <property type="term" value="F:catalytic activity"/>
    <property type="evidence" value="ECO:0007669"/>
    <property type="project" value="InterPro"/>
</dbReference>
<keyword evidence="5" id="KW-0411">Iron-sulfur</keyword>
<organism evidence="8 9">
    <name type="scientific">Mesorhizobium sangaii</name>
    <dbReference type="NCBI Taxonomy" id="505389"/>
    <lineage>
        <taxon>Bacteria</taxon>
        <taxon>Pseudomonadati</taxon>
        <taxon>Pseudomonadota</taxon>
        <taxon>Alphaproteobacteria</taxon>
        <taxon>Hyphomicrobiales</taxon>
        <taxon>Phyllobacteriaceae</taxon>
        <taxon>Mesorhizobium</taxon>
    </lineage>
</organism>
<keyword evidence="3" id="KW-0479">Metal-binding</keyword>
<feature type="region of interest" description="Disordered" evidence="6">
    <location>
        <begin position="384"/>
        <end position="403"/>
    </location>
</feature>
<dbReference type="Proteomes" id="UP000556329">
    <property type="component" value="Unassembled WGS sequence"/>
</dbReference>
<evidence type="ECO:0000256" key="3">
    <source>
        <dbReference type="ARBA" id="ARBA00022723"/>
    </source>
</evidence>
<reference evidence="8 9" key="1">
    <citation type="submission" date="2020-08" db="EMBL/GenBank/DDBJ databases">
        <title>Genomic Encyclopedia of Type Strains, Phase IV (KMG-IV): sequencing the most valuable type-strain genomes for metagenomic binning, comparative biology and taxonomic classification.</title>
        <authorList>
            <person name="Goeker M."/>
        </authorList>
    </citation>
    <scope>NUCLEOTIDE SEQUENCE [LARGE SCALE GENOMIC DNA]</scope>
    <source>
        <strain evidence="8 9">DSM 100039</strain>
    </source>
</reference>
<dbReference type="RefSeq" id="WP_184871786.1">
    <property type="nucleotide sequence ID" value="NZ_JACHEF010000001.1"/>
</dbReference>
<dbReference type="GO" id="GO:0046872">
    <property type="term" value="F:metal ion binding"/>
    <property type="evidence" value="ECO:0007669"/>
    <property type="project" value="UniProtKB-KW"/>
</dbReference>
<dbReference type="CDD" id="cd21109">
    <property type="entry name" value="SPASM"/>
    <property type="match status" value="1"/>
</dbReference>
<keyword evidence="4" id="KW-0408">Iron</keyword>
<dbReference type="PANTHER" id="PTHR11228">
    <property type="entry name" value="RADICAL SAM DOMAIN PROTEIN"/>
    <property type="match status" value="1"/>
</dbReference>
<accession>A0A841PD43</accession>
<keyword evidence="2" id="KW-0949">S-adenosyl-L-methionine</keyword>
<dbReference type="CDD" id="cd01335">
    <property type="entry name" value="Radical_SAM"/>
    <property type="match status" value="1"/>
</dbReference>
<dbReference type="EMBL" id="JACHEF010000001">
    <property type="protein sequence ID" value="MBB6408770.1"/>
    <property type="molecule type" value="Genomic_DNA"/>
</dbReference>
<comment type="cofactor">
    <cofactor evidence="1">
        <name>[4Fe-4S] cluster</name>
        <dbReference type="ChEBI" id="CHEBI:49883"/>
    </cofactor>
</comment>
<dbReference type="Pfam" id="PF04055">
    <property type="entry name" value="Radical_SAM"/>
    <property type="match status" value="1"/>
</dbReference>
<evidence type="ECO:0000256" key="4">
    <source>
        <dbReference type="ARBA" id="ARBA00023004"/>
    </source>
</evidence>
<evidence type="ECO:0000256" key="5">
    <source>
        <dbReference type="ARBA" id="ARBA00023014"/>
    </source>
</evidence>
<dbReference type="GO" id="GO:0051536">
    <property type="term" value="F:iron-sulfur cluster binding"/>
    <property type="evidence" value="ECO:0007669"/>
    <property type="project" value="UniProtKB-KW"/>
</dbReference>
<keyword evidence="9" id="KW-1185">Reference proteome</keyword>
<dbReference type="SFLD" id="SFLDS00029">
    <property type="entry name" value="Radical_SAM"/>
    <property type="match status" value="1"/>
</dbReference>
<gene>
    <name evidence="8" type="ORF">HNQ71_001414</name>
</gene>
<feature type="domain" description="Radical SAM core" evidence="7">
    <location>
        <begin position="17"/>
        <end position="163"/>
    </location>
</feature>